<sequence>MMNVPSVQFEDNHQIQVQVVDVDVESANTKVDTVLEVVVTETREVMDMCHQAVQEVDKLSATSETEEKISCEEDEVTIQEVIQHVRESAPETVPESELVNTEQDVIKETDAVTETTEIPESETGEVGGHKVVEDKERQDEGYVVISDDSATRQVFEDLIQTPDIPGGLDVLIHDPKVDLEEPRAEAKKSEADVSTTELSSDVTKINEEAQAPQIEIVTANTGLLVPQGTGSDLIKPLKQTDVAEVGVQVEEPSEEINPAQSEERQKQTEGTEVGVKGTEVTQAADLDSTEAPVIINQPVLLDVGMQTVEIVEPVEQIKSTERGTPNVQAKETIQTVRQKEKRGVFLGQPLLSEVCDQETEAEEPLKHTEEENDQDVWMDAEEDINNQQETGMSLPEAQEPPQHQATSDQEEKVVLEAVQEFEMATSRIEGEESQEPVSLTGWTIKKEDYKEKI</sequence>
<feature type="region of interest" description="Disordered" evidence="1">
    <location>
        <begin position="358"/>
        <end position="414"/>
    </location>
</feature>
<evidence type="ECO:0000256" key="1">
    <source>
        <dbReference type="SAM" id="MobiDB-lite"/>
    </source>
</evidence>
<evidence type="ECO:0000313" key="2">
    <source>
        <dbReference type="EMBL" id="CAB1415532.1"/>
    </source>
</evidence>
<evidence type="ECO:0000313" key="3">
    <source>
        <dbReference type="Proteomes" id="UP001153269"/>
    </source>
</evidence>
<feature type="compositionally biased region" description="Acidic residues" evidence="1">
    <location>
        <begin position="370"/>
        <end position="384"/>
    </location>
</feature>
<dbReference type="EMBL" id="CADEAL010000159">
    <property type="protein sequence ID" value="CAB1415532.1"/>
    <property type="molecule type" value="Genomic_DNA"/>
</dbReference>
<proteinExistence type="predicted"/>
<gene>
    <name evidence="2" type="ORF">PLEPLA_LOCUS3249</name>
</gene>
<accession>A0A9N7Y7I1</accession>
<dbReference type="Proteomes" id="UP001153269">
    <property type="component" value="Unassembled WGS sequence"/>
</dbReference>
<reference evidence="2" key="1">
    <citation type="submission" date="2020-03" db="EMBL/GenBank/DDBJ databases">
        <authorList>
            <person name="Weist P."/>
        </authorList>
    </citation>
    <scope>NUCLEOTIDE SEQUENCE</scope>
</reference>
<keyword evidence="3" id="KW-1185">Reference proteome</keyword>
<name>A0A9N7Y7I1_PLEPL</name>
<dbReference type="AlphaFoldDB" id="A0A9N7Y7I1"/>
<comment type="caution">
    <text evidence="2">The sequence shown here is derived from an EMBL/GenBank/DDBJ whole genome shotgun (WGS) entry which is preliminary data.</text>
</comment>
<organism evidence="2 3">
    <name type="scientific">Pleuronectes platessa</name>
    <name type="common">European plaice</name>
    <dbReference type="NCBI Taxonomy" id="8262"/>
    <lineage>
        <taxon>Eukaryota</taxon>
        <taxon>Metazoa</taxon>
        <taxon>Chordata</taxon>
        <taxon>Craniata</taxon>
        <taxon>Vertebrata</taxon>
        <taxon>Euteleostomi</taxon>
        <taxon>Actinopterygii</taxon>
        <taxon>Neopterygii</taxon>
        <taxon>Teleostei</taxon>
        <taxon>Neoteleostei</taxon>
        <taxon>Acanthomorphata</taxon>
        <taxon>Carangaria</taxon>
        <taxon>Pleuronectiformes</taxon>
        <taxon>Pleuronectoidei</taxon>
        <taxon>Pleuronectidae</taxon>
        <taxon>Pleuronectes</taxon>
    </lineage>
</organism>
<feature type="region of interest" description="Disordered" evidence="1">
    <location>
        <begin position="249"/>
        <end position="275"/>
    </location>
</feature>
<protein>
    <submittedName>
        <fullName evidence="2">Uncharacterized protein</fullName>
    </submittedName>
</protein>